<keyword evidence="6" id="KW-0863">Zinc-finger</keyword>
<feature type="transmembrane region" description="Helical" evidence="7">
    <location>
        <begin position="143"/>
        <end position="161"/>
    </location>
</feature>
<evidence type="ECO:0000256" key="5">
    <source>
        <dbReference type="ARBA" id="ARBA00023136"/>
    </source>
</evidence>
<keyword evidence="6" id="KW-0862">Zinc</keyword>
<feature type="domain" description="RING-type" evidence="8">
    <location>
        <begin position="287"/>
        <end position="337"/>
    </location>
</feature>
<evidence type="ECO:0000256" key="6">
    <source>
        <dbReference type="PROSITE-ProRule" id="PRU00175"/>
    </source>
</evidence>
<protein>
    <recommendedName>
        <fullName evidence="8">RING-type domain-containing protein</fullName>
    </recommendedName>
</protein>
<dbReference type="GO" id="GO:0036503">
    <property type="term" value="P:ERAD pathway"/>
    <property type="evidence" value="ECO:0007669"/>
    <property type="project" value="TreeGrafter"/>
</dbReference>
<feature type="transmembrane region" description="Helical" evidence="7">
    <location>
        <begin position="235"/>
        <end position="252"/>
    </location>
</feature>
<evidence type="ECO:0000256" key="2">
    <source>
        <dbReference type="ARBA" id="ARBA00022692"/>
    </source>
</evidence>
<organism evidence="9 10">
    <name type="scientific">Rozella allomycis (strain CSF55)</name>
    <dbReference type="NCBI Taxonomy" id="988480"/>
    <lineage>
        <taxon>Eukaryota</taxon>
        <taxon>Fungi</taxon>
        <taxon>Fungi incertae sedis</taxon>
        <taxon>Cryptomycota</taxon>
        <taxon>Cryptomycota incertae sedis</taxon>
        <taxon>Rozella</taxon>
    </lineage>
</organism>
<comment type="subcellular location">
    <subcellularLocation>
        <location evidence="1">Membrane</location>
        <topology evidence="1">Multi-pass membrane protein</topology>
    </subcellularLocation>
</comment>
<evidence type="ECO:0000256" key="4">
    <source>
        <dbReference type="ARBA" id="ARBA00022989"/>
    </source>
</evidence>
<dbReference type="OrthoDB" id="8062037at2759"/>
<dbReference type="GO" id="GO:0008270">
    <property type="term" value="F:zinc ion binding"/>
    <property type="evidence" value="ECO:0007669"/>
    <property type="project" value="UniProtKB-KW"/>
</dbReference>
<accession>A0A075AV48</accession>
<dbReference type="GO" id="GO:0061630">
    <property type="term" value="F:ubiquitin protein ligase activity"/>
    <property type="evidence" value="ECO:0007669"/>
    <property type="project" value="TreeGrafter"/>
</dbReference>
<evidence type="ECO:0000313" key="9">
    <source>
        <dbReference type="EMBL" id="EPZ34181.1"/>
    </source>
</evidence>
<keyword evidence="5 7" id="KW-0472">Membrane</keyword>
<dbReference type="InterPro" id="IPR001841">
    <property type="entry name" value="Znf_RING"/>
</dbReference>
<dbReference type="SMART" id="SM00184">
    <property type="entry name" value="RING"/>
    <property type="match status" value="1"/>
</dbReference>
<evidence type="ECO:0000256" key="1">
    <source>
        <dbReference type="ARBA" id="ARBA00004141"/>
    </source>
</evidence>
<gene>
    <name evidence="9" type="ORF">O9G_004058</name>
</gene>
<dbReference type="PROSITE" id="PS50089">
    <property type="entry name" value="ZF_RING_2"/>
    <property type="match status" value="1"/>
</dbReference>
<dbReference type="InterPro" id="IPR013083">
    <property type="entry name" value="Znf_RING/FYVE/PHD"/>
</dbReference>
<keyword evidence="2 7" id="KW-0812">Transmembrane</keyword>
<sequence length="384" mass="43808">MVALPGTYYLSVSLIILHNCITFVENFGDLWLKSDSKKGGSTATGLRNETKTNTMNNLNPANTIFHCRFFIYLQALHRGRQLTLMTCSPHTGFIELATMNDTISGDAIIEPSKSSDFKMFLLFLLLIGFQLITIQWKNRSPKTYNTVTLVGLWTIPLIISITNGFTRFVFIWMSYFVGTCIVLKPALRKPIDPMTPSVYHHLYTVTYAIGSFAYVIFLIEFFGFPGLLSTQIGMSVFELSILLLFYSLYFGLLGRDTINEVSGRMARVIGFYNEDGIPTRHLRDHICAICGGDLSEGAKDDEGQPLIHSLSCNHKFHDSCIRGWCIVGKKDMCPYCREKVDLKTLVKENPWETQQLWYLNLLDALRYTLVWQPVVFFIFHYALK</sequence>
<dbReference type="SUPFAM" id="SSF57850">
    <property type="entry name" value="RING/U-box"/>
    <property type="match status" value="1"/>
</dbReference>
<dbReference type="Proteomes" id="UP000030755">
    <property type="component" value="Unassembled WGS sequence"/>
</dbReference>
<dbReference type="PANTHER" id="PTHR13407:SF0">
    <property type="entry name" value="FI05221P"/>
    <property type="match status" value="1"/>
</dbReference>
<dbReference type="AlphaFoldDB" id="A0A075AV48"/>
<dbReference type="PANTHER" id="PTHR13407">
    <property type="entry name" value="RNF121 PROTEIN"/>
    <property type="match status" value="1"/>
</dbReference>
<dbReference type="HOGENOM" id="CLU_719920_0_0_1"/>
<dbReference type="InterPro" id="IPR040176">
    <property type="entry name" value="RNF121/RNF175"/>
</dbReference>
<evidence type="ECO:0000256" key="3">
    <source>
        <dbReference type="ARBA" id="ARBA00022723"/>
    </source>
</evidence>
<keyword evidence="3" id="KW-0479">Metal-binding</keyword>
<feature type="transmembrane region" description="Helical" evidence="7">
    <location>
        <begin position="119"/>
        <end position="137"/>
    </location>
</feature>
<dbReference type="OMA" id="PYWERTH"/>
<dbReference type="EMBL" id="KE560974">
    <property type="protein sequence ID" value="EPZ34181.1"/>
    <property type="molecule type" value="Genomic_DNA"/>
</dbReference>
<feature type="transmembrane region" description="Helical" evidence="7">
    <location>
        <begin position="207"/>
        <end position="228"/>
    </location>
</feature>
<dbReference type="Gene3D" id="3.30.40.10">
    <property type="entry name" value="Zinc/RING finger domain, C3HC4 (zinc finger)"/>
    <property type="match status" value="1"/>
</dbReference>
<reference evidence="9 10" key="1">
    <citation type="journal article" date="2013" name="Curr. Biol.">
        <title>Shared signatures of parasitism and phylogenomics unite Cryptomycota and microsporidia.</title>
        <authorList>
            <person name="James T.Y."/>
            <person name="Pelin A."/>
            <person name="Bonen L."/>
            <person name="Ahrendt S."/>
            <person name="Sain D."/>
            <person name="Corradi N."/>
            <person name="Stajich J.E."/>
        </authorList>
    </citation>
    <scope>NUCLEOTIDE SEQUENCE [LARGE SCALE GENOMIC DNA]</scope>
    <source>
        <strain evidence="9 10">CSF55</strain>
    </source>
</reference>
<evidence type="ECO:0000256" key="7">
    <source>
        <dbReference type="SAM" id="Phobius"/>
    </source>
</evidence>
<evidence type="ECO:0000313" key="10">
    <source>
        <dbReference type="Proteomes" id="UP000030755"/>
    </source>
</evidence>
<keyword evidence="4 7" id="KW-1133">Transmembrane helix</keyword>
<name>A0A075AV48_ROZAC</name>
<dbReference type="CDD" id="cd16475">
    <property type="entry name" value="RING-H2_RNF121-like"/>
    <property type="match status" value="1"/>
</dbReference>
<dbReference type="GO" id="GO:0005789">
    <property type="term" value="C:endoplasmic reticulum membrane"/>
    <property type="evidence" value="ECO:0007669"/>
    <property type="project" value="TreeGrafter"/>
</dbReference>
<proteinExistence type="predicted"/>
<evidence type="ECO:0000259" key="8">
    <source>
        <dbReference type="PROSITE" id="PS50089"/>
    </source>
</evidence>
<dbReference type="Pfam" id="PF13639">
    <property type="entry name" value="zf-RING_2"/>
    <property type="match status" value="1"/>
</dbReference>
<dbReference type="GO" id="GO:0000139">
    <property type="term" value="C:Golgi membrane"/>
    <property type="evidence" value="ECO:0007669"/>
    <property type="project" value="TreeGrafter"/>
</dbReference>
<dbReference type="STRING" id="988480.A0A075AV48"/>
<keyword evidence="10" id="KW-1185">Reference proteome</keyword>